<evidence type="ECO:0000313" key="15">
    <source>
        <dbReference type="EMBL" id="PGH36706.1"/>
    </source>
</evidence>
<evidence type="ECO:0000256" key="12">
    <source>
        <dbReference type="ARBA" id="ARBA00033150"/>
    </source>
</evidence>
<dbReference type="EMBL" id="PDND01000004">
    <property type="protein sequence ID" value="PGH36706.1"/>
    <property type="molecule type" value="Genomic_DNA"/>
</dbReference>
<dbReference type="Pfam" id="PF06747">
    <property type="entry name" value="CHCH"/>
    <property type="match status" value="1"/>
</dbReference>
<dbReference type="InterPro" id="IPR010625">
    <property type="entry name" value="CHCH"/>
</dbReference>
<keyword evidence="8" id="KW-0496">Mitochondrion</keyword>
<comment type="cofactor">
    <cofactor evidence="1">
        <name>Cu(2+)</name>
        <dbReference type="ChEBI" id="CHEBI:29036"/>
    </cofactor>
</comment>
<keyword evidence="9" id="KW-1015">Disulfide bond</keyword>
<dbReference type="InterPro" id="IPR039289">
    <property type="entry name" value="CHCHD4"/>
</dbReference>
<feature type="compositionally biased region" description="Low complexity" evidence="13">
    <location>
        <begin position="239"/>
        <end position="259"/>
    </location>
</feature>
<dbReference type="PROSITE" id="PS51808">
    <property type="entry name" value="CHCH"/>
    <property type="match status" value="1"/>
</dbReference>
<organism evidence="15 16">
    <name type="scientific">[Emmonsia] crescens</name>
    <dbReference type="NCBI Taxonomy" id="73230"/>
    <lineage>
        <taxon>Eukaryota</taxon>
        <taxon>Fungi</taxon>
        <taxon>Dikarya</taxon>
        <taxon>Ascomycota</taxon>
        <taxon>Pezizomycotina</taxon>
        <taxon>Eurotiomycetes</taxon>
        <taxon>Eurotiomycetidae</taxon>
        <taxon>Onygenales</taxon>
        <taxon>Ajellomycetaceae</taxon>
        <taxon>Emergomyces</taxon>
    </lineage>
</organism>
<feature type="domain" description="CHCH" evidence="14">
    <location>
        <begin position="181"/>
        <end position="217"/>
    </location>
</feature>
<evidence type="ECO:0000256" key="4">
    <source>
        <dbReference type="ARBA" id="ARBA00022448"/>
    </source>
</evidence>
<gene>
    <name evidence="15" type="ORF">GX50_00366</name>
</gene>
<evidence type="ECO:0000256" key="8">
    <source>
        <dbReference type="ARBA" id="ARBA00023128"/>
    </source>
</evidence>
<reference evidence="15 16" key="1">
    <citation type="submission" date="2017-10" db="EMBL/GenBank/DDBJ databases">
        <title>Comparative genomics in systemic dimorphic fungi from Ajellomycetaceae.</title>
        <authorList>
            <person name="Munoz J.F."/>
            <person name="Mcewen J.G."/>
            <person name="Clay O.K."/>
            <person name="Cuomo C.A."/>
        </authorList>
    </citation>
    <scope>NUCLEOTIDE SEQUENCE [LARGE SCALE GENOMIC DNA]</scope>
    <source>
        <strain evidence="15 16">UAMH4076</strain>
    </source>
</reference>
<dbReference type="GO" id="GO:0005743">
    <property type="term" value="C:mitochondrial inner membrane"/>
    <property type="evidence" value="ECO:0007669"/>
    <property type="project" value="UniProtKB-SubCell"/>
</dbReference>
<keyword evidence="4" id="KW-0813">Transport</keyword>
<comment type="caution">
    <text evidence="15">The sequence shown here is derived from an EMBL/GenBank/DDBJ whole genome shotgun (WGS) entry which is preliminary data.</text>
</comment>
<keyword evidence="5" id="KW-0653">Protein transport</keyword>
<dbReference type="VEuPathDB" id="FungiDB:EMCG_04033"/>
<feature type="region of interest" description="Disordered" evidence="13">
    <location>
        <begin position="100"/>
        <end position="162"/>
    </location>
</feature>
<keyword evidence="16" id="KW-1185">Reference proteome</keyword>
<keyword evidence="6" id="KW-0560">Oxidoreductase</keyword>
<proteinExistence type="predicted"/>
<dbReference type="GO" id="GO:0015035">
    <property type="term" value="F:protein-disulfide reductase activity"/>
    <property type="evidence" value="ECO:0007669"/>
    <property type="project" value="InterPro"/>
</dbReference>
<comment type="subcellular location">
    <subcellularLocation>
        <location evidence="2">Mitochondrion inner membrane</location>
        <topology evidence="2">Single-pass type II membrane protein</topology>
        <orientation evidence="2">Intermembrane side</orientation>
    </subcellularLocation>
</comment>
<evidence type="ECO:0000313" key="16">
    <source>
        <dbReference type="Proteomes" id="UP000226031"/>
    </source>
</evidence>
<evidence type="ECO:0000256" key="5">
    <source>
        <dbReference type="ARBA" id="ARBA00022927"/>
    </source>
</evidence>
<evidence type="ECO:0000256" key="2">
    <source>
        <dbReference type="ARBA" id="ARBA00004164"/>
    </source>
</evidence>
<dbReference type="PANTHER" id="PTHR21622:SF0">
    <property type="entry name" value="COILED-COIL-HELIX-COILED-COIL-HELIX DOMAIN CONTAINING 4"/>
    <property type="match status" value="1"/>
</dbReference>
<name>A0A2B7ZRQ3_9EURO</name>
<evidence type="ECO:0000256" key="7">
    <source>
        <dbReference type="ARBA" id="ARBA00023010"/>
    </source>
</evidence>
<dbReference type="Gene3D" id="1.10.287.2900">
    <property type="match status" value="1"/>
</dbReference>
<keyword evidence="10" id="KW-0676">Redox-active center</keyword>
<evidence type="ECO:0000256" key="6">
    <source>
        <dbReference type="ARBA" id="ARBA00023002"/>
    </source>
</evidence>
<evidence type="ECO:0000256" key="11">
    <source>
        <dbReference type="ARBA" id="ARBA00024980"/>
    </source>
</evidence>
<dbReference type="GO" id="GO:0005758">
    <property type="term" value="C:mitochondrial intermembrane space"/>
    <property type="evidence" value="ECO:0007669"/>
    <property type="project" value="TreeGrafter"/>
</dbReference>
<keyword evidence="7" id="KW-0811">Translocation</keyword>
<dbReference type="STRING" id="73230.A0A2B7ZRQ3"/>
<dbReference type="AlphaFoldDB" id="A0A2B7ZRQ3"/>
<evidence type="ECO:0000256" key="13">
    <source>
        <dbReference type="SAM" id="MobiDB-lite"/>
    </source>
</evidence>
<dbReference type="Proteomes" id="UP000226031">
    <property type="component" value="Unassembled WGS sequence"/>
</dbReference>
<evidence type="ECO:0000256" key="9">
    <source>
        <dbReference type="ARBA" id="ARBA00023157"/>
    </source>
</evidence>
<evidence type="ECO:0000256" key="10">
    <source>
        <dbReference type="ARBA" id="ARBA00023284"/>
    </source>
</evidence>
<evidence type="ECO:0000256" key="3">
    <source>
        <dbReference type="ARBA" id="ARBA00013714"/>
    </source>
</evidence>
<dbReference type="PANTHER" id="PTHR21622">
    <property type="entry name" value="COILED-COIL-HELIX-COILED-COIL-HELIX DOMAIN CONTAINING 4"/>
    <property type="match status" value="1"/>
</dbReference>
<evidence type="ECO:0000259" key="14">
    <source>
        <dbReference type="Pfam" id="PF06747"/>
    </source>
</evidence>
<feature type="region of interest" description="Disordered" evidence="13">
    <location>
        <begin position="219"/>
        <end position="286"/>
    </location>
</feature>
<accession>A0A2B7ZRQ3</accession>
<evidence type="ECO:0000256" key="1">
    <source>
        <dbReference type="ARBA" id="ARBA00001973"/>
    </source>
</evidence>
<protein>
    <recommendedName>
        <fullName evidence="3">Mitochondrial intermembrane space import and assembly protein 40</fullName>
    </recommendedName>
    <alternativeName>
        <fullName evidence="12">Mitochondrial import inner membrane translocase TIM40</fullName>
    </alternativeName>
</protein>
<sequence length="286" mass="30603">MFRPASRSFVRAASSTSRHIRLAQGRRLISTDSTSSPRKPSSWKGAALRWGLAAGVIYYYNTSTVFAEEPGFSFQPPSAATKENEDDASLPTLDSIRAAKKAKATSKPLDTTHPSSPSSSTEISDLSAAADVEITPRETHSSLLTPGELEEEAGSEGAFNPETGEINWDCPCLGGMAHGPCGEEFRAAFSCFVHSTEEPKGMDCIDKFEGMQTCFRQHPEIYPTETDEEEVDAQLAEVSAAKSSSSSEETTPEAPDSTPNPSEKHGEKPAAASAPFNEETKASTTS</sequence>
<comment type="function">
    <text evidence="11">Required for the import and folding of small cysteine-containing proteins (small Tim) in the mitochondrial intermembrane space (IMS). Forms a redox cycle with ERV1 that involves a disulfide relay system. Precursor proteins to be imported into the IMS are translocated in their reduced form into the mitochondria. The oxidized form of MIA40 forms a transient intermolecular disulfide bridge with the reduced precursor protein, resulting in oxidation of the precursor protein that now contains an intramolecular disulfide bond and is able to undergo folding in the IMS.</text>
</comment>
<dbReference type="GO" id="GO:0045041">
    <property type="term" value="P:protein import into mitochondrial intermembrane space"/>
    <property type="evidence" value="ECO:0007669"/>
    <property type="project" value="InterPro"/>
</dbReference>